<gene>
    <name evidence="1" type="ORF">EJ065_3474</name>
</gene>
<protein>
    <submittedName>
        <fullName evidence="1">Uncharacterized protein</fullName>
    </submittedName>
</protein>
<proteinExistence type="predicted"/>
<dbReference type="EMBL" id="CP034669">
    <property type="protein sequence ID" value="QAT85035.1"/>
    <property type="molecule type" value="Genomic_DNA"/>
</dbReference>
<name>A0A410RT35_CORCK</name>
<reference evidence="1 2" key="1">
    <citation type="submission" date="2018-12" db="EMBL/GenBank/DDBJ databases">
        <title>Complete Genome Sequence of the Corallopyronin A producing Myxobacterium Corallococcus coralloides B035.</title>
        <authorList>
            <person name="Bouhired S.M."/>
            <person name="Rupp O."/>
            <person name="Blom J."/>
            <person name="Schaeberle T.F."/>
            <person name="Kehraus S."/>
            <person name="Schiefer A."/>
            <person name="Pfarr K."/>
            <person name="Goesmann A."/>
            <person name="Hoerauf A."/>
            <person name="Koenig G.M."/>
        </authorList>
    </citation>
    <scope>NUCLEOTIDE SEQUENCE [LARGE SCALE GENOMIC DNA]</scope>
    <source>
        <strain evidence="1 2">B035</strain>
    </source>
</reference>
<evidence type="ECO:0000313" key="1">
    <source>
        <dbReference type="EMBL" id="QAT85035.1"/>
    </source>
</evidence>
<dbReference type="AlphaFoldDB" id="A0A410RT35"/>
<sequence length="244" mass="27805">MPDETNRLKRAKKTRKGLPQWLAAHEGERNLLAPQAPANWVPRARTKLLDAVQKRALEAPPPTPSNDLSEEQDRRDTVRRVLNAIFSDANPNNAVRFRRAMETSREEIVAVLTSFNVENGQNLGDPDFNPDQFLGLHEILFGEQFSPVAPVEEDGVNVKRQVLHFWTELLSKQTAQVEDLHLRVSDYAVDRNDAGKCERVLETLRQYAPEGAWTREHVDALAEINTESIQFKSLAWLHFPGVIW</sequence>
<dbReference type="RefSeq" id="WP_164933245.1">
    <property type="nucleotide sequence ID" value="NZ_CP034669.1"/>
</dbReference>
<dbReference type="Proteomes" id="UP000288758">
    <property type="component" value="Chromosome"/>
</dbReference>
<organism evidence="1 2">
    <name type="scientific">Corallococcus coralloides</name>
    <name type="common">Myxococcus coralloides</name>
    <dbReference type="NCBI Taxonomy" id="184914"/>
    <lineage>
        <taxon>Bacteria</taxon>
        <taxon>Pseudomonadati</taxon>
        <taxon>Myxococcota</taxon>
        <taxon>Myxococcia</taxon>
        <taxon>Myxococcales</taxon>
        <taxon>Cystobacterineae</taxon>
        <taxon>Myxococcaceae</taxon>
        <taxon>Corallococcus</taxon>
    </lineage>
</organism>
<evidence type="ECO:0000313" key="2">
    <source>
        <dbReference type="Proteomes" id="UP000288758"/>
    </source>
</evidence>
<accession>A0A410RT35</accession>